<keyword evidence="1" id="KW-0802">TPR repeat</keyword>
<name>A0A6C2U5Y6_PONDE</name>
<feature type="repeat" description="TPR" evidence="1">
    <location>
        <begin position="798"/>
        <end position="831"/>
    </location>
</feature>
<dbReference type="EMBL" id="CAAHFG010000002">
    <property type="protein sequence ID" value="VGO15492.1"/>
    <property type="molecule type" value="Genomic_DNA"/>
</dbReference>
<evidence type="ECO:0000313" key="3">
    <source>
        <dbReference type="EMBL" id="VGO15492.1"/>
    </source>
</evidence>
<feature type="region of interest" description="Disordered" evidence="2">
    <location>
        <begin position="1"/>
        <end position="20"/>
    </location>
</feature>
<dbReference type="InterPro" id="IPR019734">
    <property type="entry name" value="TPR_rpt"/>
</dbReference>
<dbReference type="InterPro" id="IPR011990">
    <property type="entry name" value="TPR-like_helical_dom_sf"/>
</dbReference>
<organism evidence="3 4">
    <name type="scientific">Pontiella desulfatans</name>
    <dbReference type="NCBI Taxonomy" id="2750659"/>
    <lineage>
        <taxon>Bacteria</taxon>
        <taxon>Pseudomonadati</taxon>
        <taxon>Kiritimatiellota</taxon>
        <taxon>Kiritimatiellia</taxon>
        <taxon>Kiritimatiellales</taxon>
        <taxon>Pontiellaceae</taxon>
        <taxon>Pontiella</taxon>
    </lineage>
</organism>
<dbReference type="PANTHER" id="PTHR12558">
    <property type="entry name" value="CELL DIVISION CYCLE 16,23,27"/>
    <property type="match status" value="1"/>
</dbReference>
<dbReference type="SUPFAM" id="SSF48452">
    <property type="entry name" value="TPR-like"/>
    <property type="match status" value="3"/>
</dbReference>
<reference evidence="3 4" key="1">
    <citation type="submission" date="2019-04" db="EMBL/GenBank/DDBJ databases">
        <authorList>
            <person name="Van Vliet M D."/>
        </authorList>
    </citation>
    <scope>NUCLEOTIDE SEQUENCE [LARGE SCALE GENOMIC DNA]</scope>
    <source>
        <strain evidence="3 4">F1</strain>
    </source>
</reference>
<evidence type="ECO:0000313" key="4">
    <source>
        <dbReference type="Proteomes" id="UP000366872"/>
    </source>
</evidence>
<dbReference type="PROSITE" id="PS50005">
    <property type="entry name" value="TPR"/>
    <property type="match status" value="1"/>
</dbReference>
<gene>
    <name evidence="3" type="ORF">PDESU_04075</name>
</gene>
<evidence type="ECO:0000256" key="1">
    <source>
        <dbReference type="PROSITE-ProRule" id="PRU00339"/>
    </source>
</evidence>
<dbReference type="Proteomes" id="UP000366872">
    <property type="component" value="Unassembled WGS sequence"/>
</dbReference>
<proteinExistence type="predicted"/>
<dbReference type="Pfam" id="PF13174">
    <property type="entry name" value="TPR_6"/>
    <property type="match status" value="1"/>
</dbReference>
<dbReference type="PANTHER" id="PTHR12558:SF13">
    <property type="entry name" value="CELL DIVISION CYCLE PROTEIN 27 HOMOLOG"/>
    <property type="match status" value="1"/>
</dbReference>
<dbReference type="Gene3D" id="1.25.40.10">
    <property type="entry name" value="Tetratricopeptide repeat domain"/>
    <property type="match status" value="4"/>
</dbReference>
<sequence>MVLLAAQSRGKGVTQSQLSRLDPSTESTSVLLETSKELLKNDQLEDALPFLEEVLVRLEGDEEKKARQTLAFTLYQLAYCQMKLGEYVSGARNFVRFSDEFPEDPQQESARVMAAQCLTMVQQWPTVEEQSAIVLQNARLAEDLKIPATQLLAEARYQQEKWADATRPLISLFRISKEETVRAGAAVMLVTCYVRLDDFSNLFTFLPHCDEAARHDVGLNVALLEAGDSHYNKGEYQKALLLYRLVLTKKELVQHYENRLRTVKGQMKPFVAGGSQTLSDFKEMQRKQQQLFDRLKKHYQVITNFQDYDMDVMLRTAQCYNDLERNWPAHAIYLRIYDENPTNSLADQARFSAFAVMLDEREWALATAEGYDYVKTSPDGEFVDDVTLNLMQVHMQQEQFDLAYDIGKKGLELSPDHKHIDQVKYLMGYIRFMQFDYAVALENFREILKRWPDSRYYESAEYWQSMSLLFLGSFAEAATAFEAYLTNPKYSPRIYEEDSSYRLGIAQYGAEQYEASEGTLRAFVDKYPESHLLSEAFAMLGDLRGAEGDMDVALDFYAMAREKALNMSQVNYPVFQSADVLTRLRRYDEVVALMAGYIGEWGEQGDFANAANWQGKAYKAKDEYPRALNSYFELVNRFGNNANLGGVDLILNEVISDYKSEEWSSYREIIKDRLDVHLKAASDSNQRTLELQYQTVFATILSGPEREPFVDSVVQAKNVPASGANTLVLIAREGVKREDWETVHEASARFISNFQVSNNMLYIMLANLDALIKEGSYDDALDLSEEILMKFGYSKSVGWARKRRGDVYRLQGNYDRALEAYKEVLGIREWRGELTPEALYCSGVCKMELGETAEAFAYFQRIYVLYGDYVEWVAPAYAKSILCLEMLGGHEQDILNTYREMLANEAVAATPEGIEAARKFAELAPAEEVL</sequence>
<evidence type="ECO:0008006" key="5">
    <source>
        <dbReference type="Google" id="ProtNLM"/>
    </source>
</evidence>
<dbReference type="SMART" id="SM00028">
    <property type="entry name" value="TPR"/>
    <property type="match status" value="8"/>
</dbReference>
<keyword evidence="4" id="KW-1185">Reference proteome</keyword>
<accession>A0A6C2U5Y6</accession>
<dbReference type="Pfam" id="PF13432">
    <property type="entry name" value="TPR_16"/>
    <property type="match status" value="2"/>
</dbReference>
<evidence type="ECO:0000256" key="2">
    <source>
        <dbReference type="SAM" id="MobiDB-lite"/>
    </source>
</evidence>
<protein>
    <recommendedName>
        <fullName evidence="5">Outer membrane protein assembly factor BamD</fullName>
    </recommendedName>
</protein>
<dbReference type="AlphaFoldDB" id="A0A6C2U5Y6"/>